<evidence type="ECO:0000256" key="1">
    <source>
        <dbReference type="PROSITE-ProRule" id="PRU00023"/>
    </source>
</evidence>
<reference evidence="2" key="1">
    <citation type="submission" date="2021-01" db="EMBL/GenBank/DDBJ databases">
        <authorList>
            <person name="Corre E."/>
            <person name="Pelletier E."/>
            <person name="Niang G."/>
            <person name="Scheremetjew M."/>
            <person name="Finn R."/>
            <person name="Kale V."/>
            <person name="Holt S."/>
            <person name="Cochrane G."/>
            <person name="Meng A."/>
            <person name="Brown T."/>
            <person name="Cohen L."/>
        </authorList>
    </citation>
    <scope>NUCLEOTIDE SEQUENCE</scope>
    <source>
        <strain evidence="2">OF101</strain>
    </source>
</reference>
<dbReference type="InterPro" id="IPR036770">
    <property type="entry name" value="Ankyrin_rpt-contain_sf"/>
</dbReference>
<sequence length="220" mass="23292">MGAPGFSVDSTLAVEDDVYGLLTDPRLDEQLPGMLAAHTDISSFDRVCGMIAALAPKCVVPQNVLNVIFEPQVEREKMLLLSPRPLHYAVIHSSGRLVRMLLAAAARANMTDVVLEKAPWHGARGAPPSPLLLASLFAGEDVAGALRAAGAAPNEIDARAASRLQRAKLWEPLAARMQSLGLGEAALELEHRVQEAKEKAAQARAAMRAVLLGPTTSAPA</sequence>
<evidence type="ECO:0000313" key="2">
    <source>
        <dbReference type="EMBL" id="CAD9185498.1"/>
    </source>
</evidence>
<feature type="repeat" description="ANK" evidence="1">
    <location>
        <begin position="81"/>
        <end position="113"/>
    </location>
</feature>
<dbReference type="PROSITE" id="PS50088">
    <property type="entry name" value="ANK_REPEAT"/>
    <property type="match status" value="1"/>
</dbReference>
<dbReference type="Gene3D" id="1.25.40.20">
    <property type="entry name" value="Ankyrin repeat-containing domain"/>
    <property type="match status" value="1"/>
</dbReference>
<dbReference type="SUPFAM" id="SSF48403">
    <property type="entry name" value="Ankyrin repeat"/>
    <property type="match status" value="1"/>
</dbReference>
<name>A0A7S1S6N4_ALECA</name>
<keyword evidence="1" id="KW-0040">ANK repeat</keyword>
<proteinExistence type="predicted"/>
<dbReference type="AlphaFoldDB" id="A0A7S1S6N4"/>
<dbReference type="InterPro" id="IPR002110">
    <property type="entry name" value="Ankyrin_rpt"/>
</dbReference>
<organism evidence="2">
    <name type="scientific">Alexandrium catenella</name>
    <name type="common">Red tide dinoflagellate</name>
    <name type="synonym">Gonyaulax catenella</name>
    <dbReference type="NCBI Taxonomy" id="2925"/>
    <lineage>
        <taxon>Eukaryota</taxon>
        <taxon>Sar</taxon>
        <taxon>Alveolata</taxon>
        <taxon>Dinophyceae</taxon>
        <taxon>Gonyaulacales</taxon>
        <taxon>Pyrocystaceae</taxon>
        <taxon>Alexandrium</taxon>
    </lineage>
</organism>
<accession>A0A7S1S6N4</accession>
<dbReference type="EMBL" id="HBGE01104516">
    <property type="protein sequence ID" value="CAD9185498.1"/>
    <property type="molecule type" value="Transcribed_RNA"/>
</dbReference>
<gene>
    <name evidence="2" type="ORF">ACAT0790_LOCUS62272</name>
</gene>
<protein>
    <submittedName>
        <fullName evidence="2">Uncharacterized protein</fullName>
    </submittedName>
</protein>